<evidence type="ECO:0008006" key="4">
    <source>
        <dbReference type="Google" id="ProtNLM"/>
    </source>
</evidence>
<evidence type="ECO:0000256" key="1">
    <source>
        <dbReference type="SAM" id="MobiDB-lite"/>
    </source>
</evidence>
<dbReference type="SUPFAM" id="SSF50475">
    <property type="entry name" value="FMN-binding split barrel"/>
    <property type="match status" value="1"/>
</dbReference>
<sequence>MSTDPNPGAHQNKDQRPHDVENLDPHECWRLLRSVTVGRLAVWVDDHPDIFPINYKVDHGSLVFRTAEGTKLQAATGDTPVAVEADGIDADSGIAWSVVVKGQAAPVQDPQEVLDTVGLLLFPWQAGKKEHFVRITPETVTGRRFKVVPPLTWWTPLDDATRSGLE</sequence>
<dbReference type="EMBL" id="JAVDVQ010000001">
    <property type="protein sequence ID" value="MDR7080754.1"/>
    <property type="molecule type" value="Genomic_DNA"/>
</dbReference>
<dbReference type="Gene3D" id="2.30.110.10">
    <property type="entry name" value="Electron Transport, Fmn-binding Protein, Chain A"/>
    <property type="match status" value="1"/>
</dbReference>
<evidence type="ECO:0000313" key="2">
    <source>
        <dbReference type="EMBL" id="MDR7080754.1"/>
    </source>
</evidence>
<name>A0ABU1U6D2_9MICC</name>
<dbReference type="Proteomes" id="UP001252243">
    <property type="component" value="Unassembled WGS sequence"/>
</dbReference>
<dbReference type="Pfam" id="PF12900">
    <property type="entry name" value="Pyridox_ox_2"/>
    <property type="match status" value="1"/>
</dbReference>
<organism evidence="2 3">
    <name type="scientific">Arthrobacter ginsengisoli</name>
    <dbReference type="NCBI Taxonomy" id="1356565"/>
    <lineage>
        <taxon>Bacteria</taxon>
        <taxon>Bacillati</taxon>
        <taxon>Actinomycetota</taxon>
        <taxon>Actinomycetes</taxon>
        <taxon>Micrococcales</taxon>
        <taxon>Micrococcaceae</taxon>
        <taxon>Arthrobacter</taxon>
    </lineage>
</organism>
<dbReference type="RefSeq" id="WP_310049316.1">
    <property type="nucleotide sequence ID" value="NZ_JAVDVQ010000001.1"/>
</dbReference>
<keyword evidence="3" id="KW-1185">Reference proteome</keyword>
<dbReference type="InterPro" id="IPR024747">
    <property type="entry name" value="Pyridox_Oxase-rel"/>
</dbReference>
<comment type="caution">
    <text evidence="2">The sequence shown here is derived from an EMBL/GenBank/DDBJ whole genome shotgun (WGS) entry which is preliminary data.</text>
</comment>
<proteinExistence type="predicted"/>
<dbReference type="InterPro" id="IPR012349">
    <property type="entry name" value="Split_barrel_FMN-bd"/>
</dbReference>
<evidence type="ECO:0000313" key="3">
    <source>
        <dbReference type="Proteomes" id="UP001252243"/>
    </source>
</evidence>
<reference evidence="2 3" key="1">
    <citation type="submission" date="2023-07" db="EMBL/GenBank/DDBJ databases">
        <title>Sorghum-associated microbial communities from plants grown in Nebraska, USA.</title>
        <authorList>
            <person name="Schachtman D."/>
        </authorList>
    </citation>
    <scope>NUCLEOTIDE SEQUENCE [LARGE SCALE GENOMIC DNA]</scope>
    <source>
        <strain evidence="2 3">BE167</strain>
    </source>
</reference>
<protein>
    <recommendedName>
        <fullName evidence="4">Flavin-nucleotide-binding protein</fullName>
    </recommendedName>
</protein>
<accession>A0ABU1U6D2</accession>
<feature type="region of interest" description="Disordered" evidence="1">
    <location>
        <begin position="1"/>
        <end position="21"/>
    </location>
</feature>
<feature type="compositionally biased region" description="Basic and acidic residues" evidence="1">
    <location>
        <begin position="11"/>
        <end position="21"/>
    </location>
</feature>
<gene>
    <name evidence="2" type="ORF">J2X01_000023</name>
</gene>